<evidence type="ECO:0000313" key="14">
    <source>
        <dbReference type="Proteomes" id="UP000256845"/>
    </source>
</evidence>
<dbReference type="InterPro" id="IPR004358">
    <property type="entry name" value="Sig_transdc_His_kin-like_C"/>
</dbReference>
<dbReference type="InterPro" id="IPR003594">
    <property type="entry name" value="HATPase_dom"/>
</dbReference>
<dbReference type="Pfam" id="PF02518">
    <property type="entry name" value="HATPase_c"/>
    <property type="match status" value="1"/>
</dbReference>
<keyword evidence="14" id="KW-1185">Reference proteome</keyword>
<dbReference type="PROSITE" id="PS50885">
    <property type="entry name" value="HAMP"/>
    <property type="match status" value="1"/>
</dbReference>
<comment type="catalytic activity">
    <reaction evidence="1">
        <text>ATP + protein L-histidine = ADP + protein N-phospho-L-histidine.</text>
        <dbReference type="EC" id="2.7.13.3"/>
    </reaction>
</comment>
<evidence type="ECO:0000256" key="2">
    <source>
        <dbReference type="ARBA" id="ARBA00004370"/>
    </source>
</evidence>
<dbReference type="InterPro" id="IPR036890">
    <property type="entry name" value="HATPase_C_sf"/>
</dbReference>
<dbReference type="CDD" id="cd06225">
    <property type="entry name" value="HAMP"/>
    <property type="match status" value="1"/>
</dbReference>
<dbReference type="PRINTS" id="PR00344">
    <property type="entry name" value="BCTRLSENSOR"/>
</dbReference>
<evidence type="ECO:0000259" key="12">
    <source>
        <dbReference type="PROSITE" id="PS50885"/>
    </source>
</evidence>
<dbReference type="PANTHER" id="PTHR45436:SF1">
    <property type="entry name" value="SENSOR PROTEIN QSEC"/>
    <property type="match status" value="1"/>
</dbReference>
<dbReference type="FunFam" id="3.30.565.10:FF:000006">
    <property type="entry name" value="Sensor histidine kinase WalK"/>
    <property type="match status" value="1"/>
</dbReference>
<keyword evidence="6" id="KW-0812">Transmembrane</keyword>
<dbReference type="InterPro" id="IPR036097">
    <property type="entry name" value="HisK_dim/P_sf"/>
</dbReference>
<dbReference type="GO" id="GO:0000155">
    <property type="term" value="F:phosphorelay sensor kinase activity"/>
    <property type="evidence" value="ECO:0007669"/>
    <property type="project" value="InterPro"/>
</dbReference>
<keyword evidence="9" id="KW-0902">Two-component regulatory system</keyword>
<evidence type="ECO:0000313" key="13">
    <source>
        <dbReference type="EMBL" id="RED54149.1"/>
    </source>
</evidence>
<dbReference type="InterPro" id="IPR013727">
    <property type="entry name" value="2CSK_N"/>
</dbReference>
<dbReference type="PROSITE" id="PS50109">
    <property type="entry name" value="HIS_KIN"/>
    <property type="match status" value="1"/>
</dbReference>
<evidence type="ECO:0000256" key="3">
    <source>
        <dbReference type="ARBA" id="ARBA00012438"/>
    </source>
</evidence>
<keyword evidence="10" id="KW-0472">Membrane</keyword>
<keyword evidence="5" id="KW-0808">Transferase</keyword>
<dbReference type="CDD" id="cd00075">
    <property type="entry name" value="HATPase"/>
    <property type="match status" value="1"/>
</dbReference>
<reference evidence="13 14" key="1">
    <citation type="submission" date="2018-07" db="EMBL/GenBank/DDBJ databases">
        <title>Genomic Encyclopedia of Type Strains, Phase III (KMG-III): the genomes of soil and plant-associated and newly described type strains.</title>
        <authorList>
            <person name="Whitman W."/>
        </authorList>
    </citation>
    <scope>NUCLEOTIDE SEQUENCE [LARGE SCALE GENOMIC DNA]</scope>
    <source>
        <strain evidence="13 14">CECT 8488</strain>
    </source>
</reference>
<dbReference type="InterPro" id="IPR005467">
    <property type="entry name" value="His_kinase_dom"/>
</dbReference>
<evidence type="ECO:0000256" key="6">
    <source>
        <dbReference type="ARBA" id="ARBA00022692"/>
    </source>
</evidence>
<organism evidence="13 14">
    <name type="scientific">Aestuariispira insulae</name>
    <dbReference type="NCBI Taxonomy" id="1461337"/>
    <lineage>
        <taxon>Bacteria</taxon>
        <taxon>Pseudomonadati</taxon>
        <taxon>Pseudomonadota</taxon>
        <taxon>Alphaproteobacteria</taxon>
        <taxon>Rhodospirillales</taxon>
        <taxon>Kiloniellaceae</taxon>
        <taxon>Aestuariispira</taxon>
    </lineage>
</organism>
<feature type="domain" description="Histidine kinase" evidence="11">
    <location>
        <begin position="248"/>
        <end position="463"/>
    </location>
</feature>
<dbReference type="OrthoDB" id="913606at2"/>
<proteinExistence type="predicted"/>
<keyword evidence="8" id="KW-1133">Transmembrane helix</keyword>
<dbReference type="AlphaFoldDB" id="A0A3D9HXK6"/>
<keyword evidence="7 13" id="KW-0418">Kinase</keyword>
<evidence type="ECO:0000256" key="4">
    <source>
        <dbReference type="ARBA" id="ARBA00022553"/>
    </source>
</evidence>
<dbReference type="Gene3D" id="1.10.287.130">
    <property type="match status" value="1"/>
</dbReference>
<dbReference type="SUPFAM" id="SSF47384">
    <property type="entry name" value="Homodimeric domain of signal transducing histidine kinase"/>
    <property type="match status" value="1"/>
</dbReference>
<evidence type="ECO:0000256" key="5">
    <source>
        <dbReference type="ARBA" id="ARBA00022679"/>
    </source>
</evidence>
<sequence length="465" mass="51299">MSWRDRSLRRRLLLWLLGPLALVSAVMMIEVHTSASKAANEAYDRVLLGAALAITERVLVRDGQLDVDIPYVALEMLTNAAQDRVFYRVDDGSSGFVTGYDNLPLPPERFLPLGDDPVFYDAVYNGETVRIGVVSRFVTSPGLSTRYRVMVAETVDARGNLIAELTASAALRQLALICIAGVITWFGIGWGLRPLARLQEALNRRSPGDLRPIEHDVPYEVLHLVGAINALMTRLGDSIAAMQRFTSNAAHQLRTPLSAIMTQVELASREDDPKKLNQRLTHVQDGTRQTARLVSQLLTLARAEPNERMGDFLELDFRQLCEAVTRNCVPRALEKSTDLGFEASEGEINVRGMPALLEEMLVNLIDNALTYCPSGSHVTVRVAVREGRVFLEVEDNGPGIPEKEYDRIFERFYRLDRPQAEDGCGLGLAIVREIAARHGGAVRLRGAKGGKGLVVAIELPLAEPV</sequence>
<dbReference type="EMBL" id="QRDW01000001">
    <property type="protein sequence ID" value="RED54149.1"/>
    <property type="molecule type" value="Genomic_DNA"/>
</dbReference>
<evidence type="ECO:0000256" key="9">
    <source>
        <dbReference type="ARBA" id="ARBA00023012"/>
    </source>
</evidence>
<gene>
    <name evidence="13" type="ORF">DFP90_101952</name>
</gene>
<dbReference type="InterPro" id="IPR003661">
    <property type="entry name" value="HisK_dim/P_dom"/>
</dbReference>
<comment type="subcellular location">
    <subcellularLocation>
        <location evidence="2">Membrane</location>
    </subcellularLocation>
</comment>
<dbReference type="InterPro" id="IPR003660">
    <property type="entry name" value="HAMP_dom"/>
</dbReference>
<dbReference type="PANTHER" id="PTHR45436">
    <property type="entry name" value="SENSOR HISTIDINE KINASE YKOH"/>
    <property type="match status" value="1"/>
</dbReference>
<protein>
    <recommendedName>
        <fullName evidence="3">histidine kinase</fullName>
        <ecNumber evidence="3">2.7.13.3</ecNumber>
    </recommendedName>
</protein>
<dbReference type="SMART" id="SM00387">
    <property type="entry name" value="HATPase_c"/>
    <property type="match status" value="1"/>
</dbReference>
<evidence type="ECO:0000259" key="11">
    <source>
        <dbReference type="PROSITE" id="PS50109"/>
    </source>
</evidence>
<evidence type="ECO:0000256" key="10">
    <source>
        <dbReference type="ARBA" id="ARBA00023136"/>
    </source>
</evidence>
<dbReference type="Gene3D" id="3.30.565.10">
    <property type="entry name" value="Histidine kinase-like ATPase, C-terminal domain"/>
    <property type="match status" value="1"/>
</dbReference>
<dbReference type="GO" id="GO:0005886">
    <property type="term" value="C:plasma membrane"/>
    <property type="evidence" value="ECO:0007669"/>
    <property type="project" value="TreeGrafter"/>
</dbReference>
<dbReference type="RefSeq" id="WP_115935226.1">
    <property type="nucleotide sequence ID" value="NZ_QRDW01000001.1"/>
</dbReference>
<comment type="caution">
    <text evidence="13">The sequence shown here is derived from an EMBL/GenBank/DDBJ whole genome shotgun (WGS) entry which is preliminary data.</text>
</comment>
<dbReference type="EC" id="2.7.13.3" evidence="3"/>
<name>A0A3D9HXK6_9PROT</name>
<dbReference type="SUPFAM" id="SSF55874">
    <property type="entry name" value="ATPase domain of HSP90 chaperone/DNA topoisomerase II/histidine kinase"/>
    <property type="match status" value="1"/>
</dbReference>
<feature type="domain" description="HAMP" evidence="12">
    <location>
        <begin position="189"/>
        <end position="240"/>
    </location>
</feature>
<dbReference type="SMART" id="SM00388">
    <property type="entry name" value="HisKA"/>
    <property type="match status" value="1"/>
</dbReference>
<accession>A0A3D9HXK6</accession>
<dbReference type="Pfam" id="PF00672">
    <property type="entry name" value="HAMP"/>
    <property type="match status" value="1"/>
</dbReference>
<evidence type="ECO:0000256" key="1">
    <source>
        <dbReference type="ARBA" id="ARBA00000085"/>
    </source>
</evidence>
<dbReference type="Pfam" id="PF08521">
    <property type="entry name" value="2CSK_N"/>
    <property type="match status" value="1"/>
</dbReference>
<keyword evidence="4" id="KW-0597">Phosphoprotein</keyword>
<evidence type="ECO:0000256" key="8">
    <source>
        <dbReference type="ARBA" id="ARBA00022989"/>
    </source>
</evidence>
<dbReference type="Pfam" id="PF00512">
    <property type="entry name" value="HisKA"/>
    <property type="match status" value="1"/>
</dbReference>
<evidence type="ECO:0000256" key="7">
    <source>
        <dbReference type="ARBA" id="ARBA00022777"/>
    </source>
</evidence>
<dbReference type="Proteomes" id="UP000256845">
    <property type="component" value="Unassembled WGS sequence"/>
</dbReference>
<dbReference type="CDD" id="cd00082">
    <property type="entry name" value="HisKA"/>
    <property type="match status" value="1"/>
</dbReference>
<dbReference type="SMART" id="SM00304">
    <property type="entry name" value="HAMP"/>
    <property type="match status" value="1"/>
</dbReference>
<dbReference type="InterPro" id="IPR050428">
    <property type="entry name" value="TCS_sensor_his_kinase"/>
</dbReference>